<comment type="cofactor">
    <cofactor evidence="1">
        <name>Fe(2+)</name>
        <dbReference type="ChEBI" id="CHEBI:29033"/>
    </cofactor>
</comment>
<reference evidence="3 4" key="1">
    <citation type="submission" date="2020-02" db="EMBL/GenBank/DDBJ databases">
        <title>Rhodobacter translucens sp. nov., a novel bacterium isolated from activated sludge.</title>
        <authorList>
            <person name="Liu J."/>
        </authorList>
    </citation>
    <scope>NUCLEOTIDE SEQUENCE [LARGE SCALE GENOMIC DNA]</scope>
    <source>
        <strain evidence="3 4">HX-7-19</strain>
    </source>
</reference>
<keyword evidence="4" id="KW-1185">Reference proteome</keyword>
<evidence type="ECO:0000256" key="1">
    <source>
        <dbReference type="ARBA" id="ARBA00001954"/>
    </source>
</evidence>
<sequence length="143" mass="15903">MSQDLIARLDDRLRDRRESFDRIPVIDLAPLLDGSDKMAVARAIRWALSNAGFMQVRNHGIPQAMVEDLFDVTRRFFDLPGSDKMALHLGKSGPAMRGYTGPFDRATDPGRIRDLTEGFDIGPERAALEGPFFGPNLLICAES</sequence>
<gene>
    <name evidence="3" type="ORF">G5V65_12760</name>
</gene>
<dbReference type="SUPFAM" id="SSF51197">
    <property type="entry name" value="Clavaminate synthase-like"/>
    <property type="match status" value="1"/>
</dbReference>
<dbReference type="InterPro" id="IPR026992">
    <property type="entry name" value="DIOX_N"/>
</dbReference>
<proteinExistence type="predicted"/>
<dbReference type="PANTHER" id="PTHR47990">
    <property type="entry name" value="2-OXOGLUTARATE (2OG) AND FE(II)-DEPENDENT OXYGENASE SUPERFAMILY PROTEIN-RELATED"/>
    <property type="match status" value="1"/>
</dbReference>
<name>A0A6M1TUG7_9RHOB</name>
<comment type="caution">
    <text evidence="3">The sequence shown here is derived from an EMBL/GenBank/DDBJ whole genome shotgun (WGS) entry which is preliminary data.</text>
</comment>
<dbReference type="RefSeq" id="WP_165050665.1">
    <property type="nucleotide sequence ID" value="NZ_JAALFE010000011.1"/>
</dbReference>
<dbReference type="InterPro" id="IPR027443">
    <property type="entry name" value="IPNS-like_sf"/>
</dbReference>
<accession>A0A6M1TUG7</accession>
<feature type="domain" description="Non-haem dioxygenase N-terminal" evidence="2">
    <location>
        <begin position="23"/>
        <end position="136"/>
    </location>
</feature>
<dbReference type="InterPro" id="IPR050231">
    <property type="entry name" value="Iron_ascorbate_oxido_reductase"/>
</dbReference>
<dbReference type="EMBL" id="JAALFE010000011">
    <property type="protein sequence ID" value="NGQ91770.1"/>
    <property type="molecule type" value="Genomic_DNA"/>
</dbReference>
<evidence type="ECO:0000313" key="4">
    <source>
        <dbReference type="Proteomes" id="UP000474758"/>
    </source>
</evidence>
<evidence type="ECO:0000259" key="2">
    <source>
        <dbReference type="Pfam" id="PF14226"/>
    </source>
</evidence>
<dbReference type="Pfam" id="PF14226">
    <property type="entry name" value="DIOX_N"/>
    <property type="match status" value="1"/>
</dbReference>
<evidence type="ECO:0000313" key="3">
    <source>
        <dbReference type="EMBL" id="NGQ91770.1"/>
    </source>
</evidence>
<dbReference type="Proteomes" id="UP000474758">
    <property type="component" value="Unassembled WGS sequence"/>
</dbReference>
<dbReference type="AlphaFoldDB" id="A0A6M1TUG7"/>
<organism evidence="3 4">
    <name type="scientific">Paragemmobacter kunshanensis</name>
    <dbReference type="NCBI Taxonomy" id="2583234"/>
    <lineage>
        <taxon>Bacteria</taxon>
        <taxon>Pseudomonadati</taxon>
        <taxon>Pseudomonadota</taxon>
        <taxon>Alphaproteobacteria</taxon>
        <taxon>Rhodobacterales</taxon>
        <taxon>Paracoccaceae</taxon>
        <taxon>Paragemmobacter</taxon>
    </lineage>
</organism>
<dbReference type="Gene3D" id="2.60.120.330">
    <property type="entry name" value="B-lactam Antibiotic, Isopenicillin N Synthase, Chain"/>
    <property type="match status" value="1"/>
</dbReference>
<protein>
    <recommendedName>
        <fullName evidence="2">Non-haem dioxygenase N-terminal domain-containing protein</fullName>
    </recommendedName>
</protein>